<dbReference type="InterPro" id="IPR008928">
    <property type="entry name" value="6-hairpin_glycosidase_sf"/>
</dbReference>
<evidence type="ECO:0000313" key="1">
    <source>
        <dbReference type="EMBL" id="TRX99837.1"/>
    </source>
</evidence>
<protein>
    <submittedName>
        <fullName evidence="1">Cellobiose phosphorylase</fullName>
    </submittedName>
</protein>
<dbReference type="SUPFAM" id="SSF48208">
    <property type="entry name" value="Six-hairpin glycosidases"/>
    <property type="match status" value="1"/>
</dbReference>
<sequence length="1034" mass="119876">MTYFNEETKEFIFENYHKLKPFASFLPGIAGKNGVPMWTYYVNRGQLIASFGIENKDHAILDFTPANLSYRNTSVNGFRTFLKVNDQCFEPFGTTDSNRKLFIGRNKVSIEETNNDVQTTVKYFHVTEKKYPGLVSKVQFKALKDMKLSFIDGLATFWPYGTGLYAQKNMSNLAVAWFDVFNQENHIPFMKNRSTTEDTEEISALEAGNFYVSVDQHHKRLKPIYDSSIIFGYQNELAVPHVFNQMPYDEFIRQNQASTNQLLSGFSTHEVHLRKDETYTFYTLLGSYSNLDSLNESARHWDFNYFESLEALSESFIEELVAPMDTQTNYPLFDQYMKQSFLDNLLRGGFPYIFKGLNKDHVYHTYSRIHGDMEREYNNFYIEPRYYSHGNGSYRDVNQNRRNDVYFVKEAGIFNIVQFLELIQLDGHNPLTIEGSRFTFNQKYQNKLLEHVVKGENKLIDYLKKPFTPGSLLMFIENNIETNISPQTLLDLIMYYTDQTTQSSFGTGYWSDHWIYNLDLIEQYLAIFPDKIDFMLFDQPIKFYQSKMSVYPRKYKYVLNKEGFPRQLGGLYEDKEKVKSLDLKQGSNFHKFTNGKTVSVNLYSKLLHLATIKTASLDPMGMGVMMDSEKPGWNDAMNGLPAIFGSGTTETINLARLFKYLIEFSHLFKSKTVSIQSDIYDFFTNLTHHIDDGFDKIQDIRESFDAKTNLYLSDAFVDITIAQLIPLIERLNDYIHRGIKNAFELGKGLIPTYLTFEATTYQKNGLRHPHLNLECIDVTNWKVRPLPHYLEAPSHYLKSMLNVIDAHSVHQHVKASGIYDETLGVYKTSASLEDETLEIGRARAFTKGWLERESSFVHMSYKYLIGMFKSGLYDEFYKDIKTSMPPFMDPLVYGRSTLENVSFIATSNNPNPKVHGQGFVARLTGTTSEAMTLMYLMFLGKQPFSYKENKLTFKVNPKVIKDFFKEGRLSFKFLSHITITIHNPHHVDTFNLNVTHYTLSNQNERIKIQGDSILGEHADDIRNLKYSHIDAYLG</sequence>
<dbReference type="AlphaFoldDB" id="A0A553II08"/>
<organism evidence="1 2">
    <name type="scientific">Acholeplasma laidlawii</name>
    <dbReference type="NCBI Taxonomy" id="2148"/>
    <lineage>
        <taxon>Bacteria</taxon>
        <taxon>Bacillati</taxon>
        <taxon>Mycoplasmatota</taxon>
        <taxon>Mollicutes</taxon>
        <taxon>Acholeplasmatales</taxon>
        <taxon>Acholeplasmataceae</taxon>
        <taxon>Acholeplasma</taxon>
    </lineage>
</organism>
<dbReference type="EMBL" id="VKID01000001">
    <property type="protein sequence ID" value="TRX99837.1"/>
    <property type="molecule type" value="Genomic_DNA"/>
</dbReference>
<dbReference type="Proteomes" id="UP000315938">
    <property type="component" value="Unassembled WGS sequence"/>
</dbReference>
<reference evidence="1 2" key="1">
    <citation type="submission" date="2019-07" db="EMBL/GenBank/DDBJ databases">
        <title>Genome sequence of Acholeplasma laidlawii strain with increased resistance to erythromycin.</title>
        <authorList>
            <person name="Medvedeva E.S."/>
            <person name="Baranova N.B."/>
            <person name="Siniagina M.N."/>
            <person name="Mouzykantov A."/>
            <person name="Chernova O.A."/>
            <person name="Chernov V.M."/>
        </authorList>
    </citation>
    <scope>NUCLEOTIDE SEQUENCE [LARGE SCALE GENOMIC DNA]</scope>
    <source>
        <strain evidence="1 2">PG8REry</strain>
    </source>
</reference>
<accession>A0A553II08</accession>
<dbReference type="RefSeq" id="WP_143215662.1">
    <property type="nucleotide sequence ID" value="NZ_JACAOE010000001.1"/>
</dbReference>
<dbReference type="GO" id="GO:0005975">
    <property type="term" value="P:carbohydrate metabolic process"/>
    <property type="evidence" value="ECO:0007669"/>
    <property type="project" value="InterPro"/>
</dbReference>
<comment type="caution">
    <text evidence="1">The sequence shown here is derived from an EMBL/GenBank/DDBJ whole genome shotgun (WGS) entry which is preliminary data.</text>
</comment>
<evidence type="ECO:0000313" key="2">
    <source>
        <dbReference type="Proteomes" id="UP000315938"/>
    </source>
</evidence>
<proteinExistence type="predicted"/>
<name>A0A553II08_ACHLA</name>
<gene>
    <name evidence="1" type="ORF">FNV44_02015</name>
</gene>